<dbReference type="Proteomes" id="UP000429232">
    <property type="component" value="Chromosome"/>
</dbReference>
<name>A0A6I4HWL7_9SPHI</name>
<organism evidence="1 2">
    <name type="scientific">Mucilaginibacter ginkgonis</name>
    <dbReference type="NCBI Taxonomy" id="2682091"/>
    <lineage>
        <taxon>Bacteria</taxon>
        <taxon>Pseudomonadati</taxon>
        <taxon>Bacteroidota</taxon>
        <taxon>Sphingobacteriia</taxon>
        <taxon>Sphingobacteriales</taxon>
        <taxon>Sphingobacteriaceae</taxon>
        <taxon>Mucilaginibacter</taxon>
    </lineage>
</organism>
<proteinExistence type="predicted"/>
<dbReference type="Pfam" id="PF06210">
    <property type="entry name" value="DUF1003"/>
    <property type="match status" value="1"/>
</dbReference>
<gene>
    <name evidence="1" type="ORF">GO620_007405</name>
</gene>
<accession>A0A6I4HWL7</accession>
<reference evidence="1 2" key="1">
    <citation type="submission" date="2020-12" db="EMBL/GenBank/DDBJ databases">
        <title>HMF7856_wgs.fasta genome submission.</title>
        <authorList>
            <person name="Kang H."/>
            <person name="Kim H."/>
            <person name="Joh K."/>
        </authorList>
    </citation>
    <scope>NUCLEOTIDE SEQUENCE [LARGE SCALE GENOMIC DNA]</scope>
    <source>
        <strain evidence="1 2">HMF7856</strain>
    </source>
</reference>
<sequence>MKPKYKSRKTSNEQGLKSEFQIDETKADRIAIAVSDALGNFAFLMIICAAIAIYILFNVNVIPGVKAFDPAPFNIMDSVLSVFALILTITILISQGRQRRLEKIREEVEFEINVRAEHEITKVLTMLHDIQTKLGIATNDADLEEMKQGLDLDAIKQKVKDKDALSS</sequence>
<dbReference type="PANTHER" id="PTHR41386">
    <property type="entry name" value="INTEGRAL MEMBRANE PROTEIN-RELATED"/>
    <property type="match status" value="1"/>
</dbReference>
<dbReference type="RefSeq" id="WP_157523848.1">
    <property type="nucleotide sequence ID" value="NZ_CP066775.1"/>
</dbReference>
<dbReference type="EMBL" id="CP066775">
    <property type="protein sequence ID" value="QQL51263.1"/>
    <property type="molecule type" value="Genomic_DNA"/>
</dbReference>
<dbReference type="PANTHER" id="PTHR41386:SF1">
    <property type="entry name" value="MEMBRANE PROTEIN"/>
    <property type="match status" value="1"/>
</dbReference>
<dbReference type="InterPro" id="IPR010406">
    <property type="entry name" value="DUF1003"/>
</dbReference>
<protein>
    <submittedName>
        <fullName evidence="1">DUF1003 domain-containing protein</fullName>
    </submittedName>
</protein>
<evidence type="ECO:0000313" key="1">
    <source>
        <dbReference type="EMBL" id="QQL51263.1"/>
    </source>
</evidence>
<dbReference type="AlphaFoldDB" id="A0A6I4HWL7"/>
<dbReference type="KEGG" id="mgik:GO620_007405"/>
<evidence type="ECO:0000313" key="2">
    <source>
        <dbReference type="Proteomes" id="UP000429232"/>
    </source>
</evidence>
<keyword evidence="2" id="KW-1185">Reference proteome</keyword>